<reference evidence="8 9" key="1">
    <citation type="submission" date="2019-03" db="EMBL/GenBank/DDBJ databases">
        <title>Genomic Encyclopedia of Type Strains, Phase IV (KMG-IV): sequencing the most valuable type-strain genomes for metagenomic binning, comparative biology and taxonomic classification.</title>
        <authorList>
            <person name="Goeker M."/>
        </authorList>
    </citation>
    <scope>NUCLEOTIDE SEQUENCE [LARGE SCALE GENOMIC DNA]</scope>
    <source>
        <strain evidence="8 9">DSM 46770</strain>
    </source>
</reference>
<accession>A0A4R6V117</accession>
<evidence type="ECO:0000256" key="4">
    <source>
        <dbReference type="ARBA" id="ARBA00023136"/>
    </source>
</evidence>
<dbReference type="InterPro" id="IPR012551">
    <property type="entry name" value="DUF1707_SHOCT-like"/>
</dbReference>
<feature type="transmembrane region" description="Helical" evidence="6">
    <location>
        <begin position="102"/>
        <end position="123"/>
    </location>
</feature>
<evidence type="ECO:0000313" key="8">
    <source>
        <dbReference type="EMBL" id="TDQ52325.1"/>
    </source>
</evidence>
<keyword evidence="4 6" id="KW-0472">Membrane</keyword>
<comment type="caution">
    <text evidence="8">The sequence shown here is derived from an EMBL/GenBank/DDBJ whole genome shotgun (WGS) entry which is preliminary data.</text>
</comment>
<dbReference type="PANTHER" id="PTHR40763:SF4">
    <property type="entry name" value="DUF1707 DOMAIN-CONTAINING PROTEIN"/>
    <property type="match status" value="1"/>
</dbReference>
<sequence length="205" mass="22408">MAVYNPTPPPAPYGGKPVPRSQMRLTHAERDQVAEVLREAYAQGQLDEDEFDERLGRTMSAKLHGELEPLVADLSPAVPGGVAGATPMAGPEGEPTKEERGWALGAHVSGYFSLGLGPLLVLLAKGDSPFVRRQAFQALNYQLIFLIATVTLPITMWLLFIPLVIYVFMAVGWVFLPLIAGIAAALGNNWRYPLTYQIIKDPRAR</sequence>
<dbReference type="InterPro" id="IPR019109">
    <property type="entry name" value="MamF_MmsF"/>
</dbReference>
<dbReference type="Proteomes" id="UP000295281">
    <property type="component" value="Unassembled WGS sequence"/>
</dbReference>
<evidence type="ECO:0000256" key="5">
    <source>
        <dbReference type="SAM" id="MobiDB-lite"/>
    </source>
</evidence>
<evidence type="ECO:0000256" key="1">
    <source>
        <dbReference type="ARBA" id="ARBA00004141"/>
    </source>
</evidence>
<gene>
    <name evidence="8" type="ORF">EV190_107158</name>
</gene>
<feature type="transmembrane region" description="Helical" evidence="6">
    <location>
        <begin position="166"/>
        <end position="186"/>
    </location>
</feature>
<feature type="compositionally biased region" description="Pro residues" evidence="5">
    <location>
        <begin position="1"/>
        <end position="12"/>
    </location>
</feature>
<dbReference type="PANTHER" id="PTHR40763">
    <property type="entry name" value="MEMBRANE PROTEIN-RELATED"/>
    <property type="match status" value="1"/>
</dbReference>
<evidence type="ECO:0000256" key="3">
    <source>
        <dbReference type="ARBA" id="ARBA00022989"/>
    </source>
</evidence>
<keyword evidence="9" id="KW-1185">Reference proteome</keyword>
<dbReference type="AlphaFoldDB" id="A0A4R6V117"/>
<feature type="transmembrane region" description="Helical" evidence="6">
    <location>
        <begin position="143"/>
        <end position="160"/>
    </location>
</feature>
<name>A0A4R6V117_9ACTN</name>
<feature type="region of interest" description="Disordered" evidence="5">
    <location>
        <begin position="1"/>
        <end position="21"/>
    </location>
</feature>
<keyword evidence="2 6" id="KW-0812">Transmembrane</keyword>
<protein>
    <submittedName>
        <fullName evidence="8">Putative Tic20 family protein</fullName>
    </submittedName>
</protein>
<evidence type="ECO:0000256" key="2">
    <source>
        <dbReference type="ARBA" id="ARBA00022692"/>
    </source>
</evidence>
<evidence type="ECO:0000259" key="7">
    <source>
        <dbReference type="Pfam" id="PF08044"/>
    </source>
</evidence>
<dbReference type="EMBL" id="SNYN01000007">
    <property type="protein sequence ID" value="TDQ52325.1"/>
    <property type="molecule type" value="Genomic_DNA"/>
</dbReference>
<keyword evidence="3 6" id="KW-1133">Transmembrane helix</keyword>
<organism evidence="8 9">
    <name type="scientific">Actinorugispora endophytica</name>
    <dbReference type="NCBI Taxonomy" id="1605990"/>
    <lineage>
        <taxon>Bacteria</taxon>
        <taxon>Bacillati</taxon>
        <taxon>Actinomycetota</taxon>
        <taxon>Actinomycetes</taxon>
        <taxon>Streptosporangiales</taxon>
        <taxon>Nocardiopsidaceae</taxon>
        <taxon>Actinorugispora</taxon>
    </lineage>
</organism>
<evidence type="ECO:0000256" key="6">
    <source>
        <dbReference type="SAM" id="Phobius"/>
    </source>
</evidence>
<evidence type="ECO:0000313" key="9">
    <source>
        <dbReference type="Proteomes" id="UP000295281"/>
    </source>
</evidence>
<proteinExistence type="predicted"/>
<feature type="domain" description="DUF1707" evidence="7">
    <location>
        <begin position="23"/>
        <end position="74"/>
    </location>
</feature>
<dbReference type="Pfam" id="PF08044">
    <property type="entry name" value="DUF1707"/>
    <property type="match status" value="1"/>
</dbReference>
<comment type="subcellular location">
    <subcellularLocation>
        <location evidence="1">Membrane</location>
        <topology evidence="1">Multi-pass membrane protein</topology>
    </subcellularLocation>
</comment>
<dbReference type="Pfam" id="PF09685">
    <property type="entry name" value="MamF_MmsF"/>
    <property type="match status" value="1"/>
</dbReference>